<evidence type="ECO:0000256" key="8">
    <source>
        <dbReference type="PIRSR" id="PIRSR000178-1"/>
    </source>
</evidence>
<dbReference type="InterPro" id="IPR014314">
    <property type="entry name" value="Succ_DH_cytb556"/>
</dbReference>
<dbReference type="NCBIfam" id="TIGR02970">
    <property type="entry name" value="succ_dehyd_cytB"/>
    <property type="match status" value="1"/>
</dbReference>
<evidence type="ECO:0000256" key="3">
    <source>
        <dbReference type="ARBA" id="ARBA00022692"/>
    </source>
</evidence>
<protein>
    <submittedName>
        <fullName evidence="10">Succinate:cytochrome c oxidoreductase subunit 3</fullName>
    </submittedName>
</protein>
<dbReference type="GO" id="GO:0006121">
    <property type="term" value="P:mitochondrial electron transport, succinate to ubiquinone"/>
    <property type="evidence" value="ECO:0007669"/>
    <property type="project" value="TreeGrafter"/>
</dbReference>
<accession>A0A2P1G8G6</accession>
<organism evidence="10">
    <name type="scientific">Cryptomonas curvata</name>
    <dbReference type="NCBI Taxonomy" id="233186"/>
    <lineage>
        <taxon>Eukaryota</taxon>
        <taxon>Cryptophyceae</taxon>
        <taxon>Cryptomonadales</taxon>
        <taxon>Cryptomonadaceae</taxon>
        <taxon>Cryptomonas</taxon>
    </lineage>
</organism>
<sequence>MQINKENRSLSPHLYSYKPQITSVISIFHRITGSVLALIFLCSSTCIVLLNSFLSYNFIYFIFCFFFPFIKLCFYVLLSTICFHSMNGVRHIMWDFGIGLDLSNLFITGCLVVSLSLMVSCLIILL</sequence>
<evidence type="ECO:0000256" key="6">
    <source>
        <dbReference type="ARBA" id="ARBA00023004"/>
    </source>
</evidence>
<dbReference type="InterPro" id="IPR000701">
    <property type="entry name" value="SuccDH_FuR_B_TM-su"/>
</dbReference>
<dbReference type="EMBL" id="MG680942">
    <property type="protein sequence ID" value="AVM81255.1"/>
    <property type="molecule type" value="Genomic_DNA"/>
</dbReference>
<evidence type="ECO:0000256" key="5">
    <source>
        <dbReference type="ARBA" id="ARBA00022989"/>
    </source>
</evidence>
<keyword evidence="3 9" id="KW-0812">Transmembrane</keyword>
<dbReference type="InterPro" id="IPR034804">
    <property type="entry name" value="SQR/QFR_C/D"/>
</dbReference>
<comment type="subcellular location">
    <subcellularLocation>
        <location evidence="1">Membrane</location>
        <topology evidence="1">Multi-pass membrane protein</topology>
    </subcellularLocation>
</comment>
<evidence type="ECO:0000256" key="7">
    <source>
        <dbReference type="ARBA" id="ARBA00023136"/>
    </source>
</evidence>
<gene>
    <name evidence="10" type="primary">sdh3</name>
    <name evidence="10" type="ORF">CplaMt_p037</name>
</gene>
<keyword evidence="7 9" id="KW-0472">Membrane</keyword>
<evidence type="ECO:0000313" key="10">
    <source>
        <dbReference type="EMBL" id="AVM81255.1"/>
    </source>
</evidence>
<dbReference type="GO" id="GO:0046872">
    <property type="term" value="F:metal ion binding"/>
    <property type="evidence" value="ECO:0007669"/>
    <property type="project" value="UniProtKB-KW"/>
</dbReference>
<keyword evidence="6 8" id="KW-0408">Iron</keyword>
<dbReference type="PANTHER" id="PTHR10978:SF5">
    <property type="entry name" value="SUCCINATE DEHYDROGENASE CYTOCHROME B560 SUBUNIT, MITOCHONDRIAL"/>
    <property type="match status" value="1"/>
</dbReference>
<dbReference type="PANTHER" id="PTHR10978">
    <property type="entry name" value="SUCCINATE DEHYDROGENASE CYTOCHROME B560 SUBUNIT"/>
    <property type="match status" value="1"/>
</dbReference>
<evidence type="ECO:0000256" key="1">
    <source>
        <dbReference type="ARBA" id="ARBA00004141"/>
    </source>
</evidence>
<proteinExistence type="predicted"/>
<dbReference type="PIRSF" id="PIRSF000178">
    <property type="entry name" value="SDH_cyt_b560"/>
    <property type="match status" value="1"/>
</dbReference>
<reference evidence="10" key="1">
    <citation type="submission" date="2017-12" db="EMBL/GenBank/DDBJ databases">
        <title>Comparative mitochondrial genomics of cryptophyte algae: gene shuffling and dynamic mobile genetic elements.</title>
        <authorList>
            <person name="Kim J.I."/>
            <person name="Yoon H.S."/>
            <person name="Yi G."/>
            <person name="Shin W."/>
            <person name="Archibald J.M."/>
        </authorList>
    </citation>
    <scope>NUCLEOTIDE SEQUENCE</scope>
    <source>
        <strain evidence="10">FBCC300012D</strain>
    </source>
</reference>
<keyword evidence="5 9" id="KW-1133">Transmembrane helix</keyword>
<feature type="binding site" description="axial binding residue" evidence="8">
    <location>
        <position position="84"/>
    </location>
    <ligand>
        <name>heme</name>
        <dbReference type="ChEBI" id="CHEBI:30413"/>
        <note>ligand shared with second transmembrane subunit</note>
    </ligand>
    <ligandPart>
        <name>Fe</name>
        <dbReference type="ChEBI" id="CHEBI:18248"/>
    </ligandPart>
</feature>
<comment type="cofactor">
    <cofactor evidence="8">
        <name>heme</name>
        <dbReference type="ChEBI" id="CHEBI:30413"/>
    </cofactor>
    <text evidence="8">The heme is bound between the two transmembrane subunits.</text>
</comment>
<dbReference type="GeneID" id="36496325"/>
<dbReference type="GO" id="GO:0009055">
    <property type="term" value="F:electron transfer activity"/>
    <property type="evidence" value="ECO:0007669"/>
    <property type="project" value="InterPro"/>
</dbReference>
<keyword evidence="4 8" id="KW-0479">Metal-binding</keyword>
<dbReference type="Pfam" id="PF01127">
    <property type="entry name" value="Sdh_cyt"/>
    <property type="match status" value="1"/>
</dbReference>
<dbReference type="Gene3D" id="1.20.1300.10">
    <property type="entry name" value="Fumarate reductase/succinate dehydrogenase, transmembrane subunit"/>
    <property type="match status" value="1"/>
</dbReference>
<name>A0A2P1G8G6_9CRYP</name>
<dbReference type="CDD" id="cd03499">
    <property type="entry name" value="SQR_TypeC_SdhC"/>
    <property type="match status" value="1"/>
</dbReference>
<feature type="transmembrane region" description="Helical" evidence="9">
    <location>
        <begin position="60"/>
        <end position="83"/>
    </location>
</feature>
<geneLocation type="mitochondrion" evidence="10"/>
<evidence type="ECO:0000256" key="4">
    <source>
        <dbReference type="ARBA" id="ARBA00022723"/>
    </source>
</evidence>
<dbReference type="SUPFAM" id="SSF81343">
    <property type="entry name" value="Fumarate reductase respiratory complex transmembrane subunits"/>
    <property type="match status" value="1"/>
</dbReference>
<dbReference type="GO" id="GO:0006099">
    <property type="term" value="P:tricarboxylic acid cycle"/>
    <property type="evidence" value="ECO:0007669"/>
    <property type="project" value="InterPro"/>
</dbReference>
<dbReference type="InterPro" id="IPR018495">
    <property type="entry name" value="Succ_DH_cyt_bsu_CS"/>
</dbReference>
<keyword evidence="10" id="KW-0496">Mitochondrion</keyword>
<evidence type="ECO:0000256" key="9">
    <source>
        <dbReference type="SAM" id="Phobius"/>
    </source>
</evidence>
<dbReference type="AlphaFoldDB" id="A0A2P1G8G6"/>
<dbReference type="RefSeq" id="YP_009476762.1">
    <property type="nucleotide sequence ID" value="NC_037454.1"/>
</dbReference>
<keyword evidence="2 8" id="KW-0349">Heme</keyword>
<dbReference type="GO" id="GO:0016020">
    <property type="term" value="C:membrane"/>
    <property type="evidence" value="ECO:0007669"/>
    <property type="project" value="UniProtKB-SubCell"/>
</dbReference>
<evidence type="ECO:0000256" key="2">
    <source>
        <dbReference type="ARBA" id="ARBA00022617"/>
    </source>
</evidence>
<feature type="transmembrane region" description="Helical" evidence="9">
    <location>
        <begin position="35"/>
        <end position="54"/>
    </location>
</feature>
<dbReference type="GO" id="GO:0005739">
    <property type="term" value="C:mitochondrion"/>
    <property type="evidence" value="ECO:0007669"/>
    <property type="project" value="GOC"/>
</dbReference>
<dbReference type="PROSITE" id="PS01001">
    <property type="entry name" value="SDH_CYT_2"/>
    <property type="match status" value="1"/>
</dbReference>
<feature type="transmembrane region" description="Helical" evidence="9">
    <location>
        <begin position="104"/>
        <end position="125"/>
    </location>
</feature>